<dbReference type="EMBL" id="JACGCI010000077">
    <property type="protein sequence ID" value="KAF6747792.1"/>
    <property type="molecule type" value="Genomic_DNA"/>
</dbReference>
<reference evidence="1 2" key="1">
    <citation type="submission" date="2020-07" db="EMBL/GenBank/DDBJ databases">
        <title>Comparative genomics of pyrophilous fungi reveals a link between fire events and developmental genes.</title>
        <authorList>
            <consortium name="DOE Joint Genome Institute"/>
            <person name="Steindorff A.S."/>
            <person name="Carver A."/>
            <person name="Calhoun S."/>
            <person name="Stillman K."/>
            <person name="Liu H."/>
            <person name="Lipzen A."/>
            <person name="Pangilinan J."/>
            <person name="Labutti K."/>
            <person name="Bruns T.D."/>
            <person name="Grigoriev I.V."/>
        </authorList>
    </citation>
    <scope>NUCLEOTIDE SEQUENCE [LARGE SCALE GENOMIC DNA]</scope>
    <source>
        <strain evidence="1 2">CBS 144469</strain>
    </source>
</reference>
<organism evidence="1 2">
    <name type="scientific">Ephemerocybe angulata</name>
    <dbReference type="NCBI Taxonomy" id="980116"/>
    <lineage>
        <taxon>Eukaryota</taxon>
        <taxon>Fungi</taxon>
        <taxon>Dikarya</taxon>
        <taxon>Basidiomycota</taxon>
        <taxon>Agaricomycotina</taxon>
        <taxon>Agaricomycetes</taxon>
        <taxon>Agaricomycetidae</taxon>
        <taxon>Agaricales</taxon>
        <taxon>Agaricineae</taxon>
        <taxon>Psathyrellaceae</taxon>
        <taxon>Ephemerocybe</taxon>
    </lineage>
</organism>
<dbReference type="AlphaFoldDB" id="A0A8H6HKE3"/>
<evidence type="ECO:0000313" key="2">
    <source>
        <dbReference type="Proteomes" id="UP000521943"/>
    </source>
</evidence>
<proteinExistence type="predicted"/>
<evidence type="ECO:0000313" key="1">
    <source>
        <dbReference type="EMBL" id="KAF6747792.1"/>
    </source>
</evidence>
<keyword evidence="2" id="KW-1185">Reference proteome</keyword>
<accession>A0A8H6HKE3</accession>
<sequence length="228" mass="25894">MLIWIICALTPQQVRDRLMAKDSEFTREIIAYLEGAQTGDFFTGSLDDMKAKYPDARPPDLDPTQLLPVPPPTSRCPNPSSSCICEDCEAFERWTEQYQNRVDHVLYRTNVHTCFVKRNVVVDGSQKQLIVGKGCLNKDRVCTARFPRNIFKETEVDKDGHISLKKKESYINTVNDTMVYCYGCNTDCTSLSSGTAIKATAGYIADYICKMGLKTYQIFSSIYDVFER</sequence>
<gene>
    <name evidence="1" type="ORF">DFP72DRAFT_753753</name>
</gene>
<dbReference type="Proteomes" id="UP000521943">
    <property type="component" value="Unassembled WGS sequence"/>
</dbReference>
<comment type="caution">
    <text evidence="1">The sequence shown here is derived from an EMBL/GenBank/DDBJ whole genome shotgun (WGS) entry which is preliminary data.</text>
</comment>
<dbReference type="OrthoDB" id="3229882at2759"/>
<protein>
    <submittedName>
        <fullName evidence="1">Uncharacterized protein</fullName>
    </submittedName>
</protein>
<name>A0A8H6HKE3_9AGAR</name>
<feature type="non-terminal residue" evidence="1">
    <location>
        <position position="1"/>
    </location>
</feature>